<dbReference type="AlphaFoldDB" id="A0A4R2LR02"/>
<gene>
    <name evidence="1" type="ORF">EV202_10976</name>
</gene>
<dbReference type="EMBL" id="SLXB01000009">
    <property type="protein sequence ID" value="TCO92624.1"/>
    <property type="molecule type" value="Genomic_DNA"/>
</dbReference>
<dbReference type="Proteomes" id="UP000295600">
    <property type="component" value="Unassembled WGS sequence"/>
</dbReference>
<proteinExistence type="predicted"/>
<protein>
    <submittedName>
        <fullName evidence="1">Uncharacterized protein</fullName>
    </submittedName>
</protein>
<accession>A0A4R2LR02</accession>
<organism evidence="1 2">
    <name type="scientific">Prevotella heparinolytica</name>
    <dbReference type="NCBI Taxonomy" id="28113"/>
    <lineage>
        <taxon>Bacteria</taxon>
        <taxon>Pseudomonadati</taxon>
        <taxon>Bacteroidota</taxon>
        <taxon>Bacteroidia</taxon>
        <taxon>Bacteroidales</taxon>
        <taxon>Bacteroidaceae</taxon>
        <taxon>Bacteroides</taxon>
    </lineage>
</organism>
<evidence type="ECO:0000313" key="1">
    <source>
        <dbReference type="EMBL" id="TCO92624.1"/>
    </source>
</evidence>
<name>A0A4R2LR02_9BACE</name>
<evidence type="ECO:0000313" key="2">
    <source>
        <dbReference type="Proteomes" id="UP000295600"/>
    </source>
</evidence>
<reference evidence="1 2" key="1">
    <citation type="submission" date="2019-03" db="EMBL/GenBank/DDBJ databases">
        <title>Genomic Encyclopedia of Type Strains, Phase IV (KMG-IV): sequencing the most valuable type-strain genomes for metagenomic binning, comparative biology and taxonomic classification.</title>
        <authorList>
            <person name="Goeker M."/>
        </authorList>
    </citation>
    <scope>NUCLEOTIDE SEQUENCE [LARGE SCALE GENOMIC DNA]</scope>
    <source>
        <strain evidence="1 2">DSM 23917</strain>
    </source>
</reference>
<sequence length="44" mass="5620">MPVKYLYISYRFPRIYEVPNVAYTRPRTSHIRDHTRRIYETWHH</sequence>
<comment type="caution">
    <text evidence="1">The sequence shown here is derived from an EMBL/GenBank/DDBJ whole genome shotgun (WGS) entry which is preliminary data.</text>
</comment>